<reference evidence="1 2" key="1">
    <citation type="journal article" date="2012" name="PLoS ONE">
        <title>The purine-utilizing bacterium Clostridium acidurici 9a: a genome-guided metabolic reconsideration.</title>
        <authorList>
            <person name="Hartwich K."/>
            <person name="Poehlein A."/>
            <person name="Daniel R."/>
        </authorList>
    </citation>
    <scope>NUCLEOTIDE SEQUENCE [LARGE SCALE GENOMIC DNA]</scope>
    <source>
        <strain evidence="2">ATCC 7906 / DSM 604 / BCRC 14475 / CIP 104303 / KCTC 5404 / NCIMB 10678 / 9a</strain>
    </source>
</reference>
<evidence type="ECO:0000313" key="1">
    <source>
        <dbReference type="EMBL" id="AFS77119.1"/>
    </source>
</evidence>
<proteinExistence type="predicted"/>
<gene>
    <name evidence="1" type="ordered locus">Curi_c00370</name>
</gene>
<dbReference type="AlphaFoldDB" id="K0AV28"/>
<accession>K0AV28</accession>
<protein>
    <submittedName>
        <fullName evidence="1">Uncharacterized protein</fullName>
    </submittedName>
</protein>
<name>K0AV28_GOTA9</name>
<dbReference type="Proteomes" id="UP000006094">
    <property type="component" value="Chromosome"/>
</dbReference>
<keyword evidence="2" id="KW-1185">Reference proteome</keyword>
<sequence length="62" mass="7542">MLNVIQDEEYTQRITREELIIGFYIKVYNIDRDSIEIKNNLFKDTNNLDAQRAYFKLAYYTL</sequence>
<evidence type="ECO:0000313" key="2">
    <source>
        <dbReference type="Proteomes" id="UP000006094"/>
    </source>
</evidence>
<dbReference type="KEGG" id="cad:Curi_c00370"/>
<dbReference type="EMBL" id="CP003326">
    <property type="protein sequence ID" value="AFS77119.1"/>
    <property type="molecule type" value="Genomic_DNA"/>
</dbReference>
<organism evidence="1 2">
    <name type="scientific">Gottschalkia acidurici (strain ATCC 7906 / DSM 604 / BCRC 14475 / CIP 104303 / KCTC 5404 / NCIMB 10678 / 9a)</name>
    <name type="common">Clostridium acidurici</name>
    <dbReference type="NCBI Taxonomy" id="1128398"/>
    <lineage>
        <taxon>Bacteria</taxon>
        <taxon>Bacillati</taxon>
        <taxon>Bacillota</taxon>
        <taxon>Tissierellia</taxon>
        <taxon>Tissierellales</taxon>
        <taxon>Gottschalkiaceae</taxon>
        <taxon>Gottschalkia</taxon>
    </lineage>
</organism>
<dbReference type="HOGENOM" id="CLU_2895921_0_0_9"/>